<comment type="subcellular location">
    <subcellularLocation>
        <location evidence="2">Membrane</location>
    </subcellularLocation>
</comment>
<evidence type="ECO:0000256" key="3">
    <source>
        <dbReference type="ARBA" id="ARBA00012438"/>
    </source>
</evidence>
<evidence type="ECO:0000259" key="9">
    <source>
        <dbReference type="PROSITE" id="PS50109"/>
    </source>
</evidence>
<comment type="catalytic activity">
    <reaction evidence="1">
        <text>ATP + protein L-histidine = ADP + protein N-phospho-L-histidine.</text>
        <dbReference type="EC" id="2.7.13.3"/>
    </reaction>
</comment>
<evidence type="ECO:0000256" key="8">
    <source>
        <dbReference type="SAM" id="Phobius"/>
    </source>
</evidence>
<dbReference type="SUPFAM" id="SSF47384">
    <property type="entry name" value="Homodimeric domain of signal transducing histidine kinase"/>
    <property type="match status" value="1"/>
</dbReference>
<protein>
    <recommendedName>
        <fullName evidence="3">histidine kinase</fullName>
        <ecNumber evidence="3">2.7.13.3</ecNumber>
    </recommendedName>
</protein>
<reference evidence="11 12" key="1">
    <citation type="submission" date="2017-03" db="EMBL/GenBank/DDBJ databases">
        <authorList>
            <person name="Afonso C.L."/>
            <person name="Miller P.J."/>
            <person name="Scott M.A."/>
            <person name="Spackman E."/>
            <person name="Goraichik I."/>
            <person name="Dimitrov K.M."/>
            <person name="Suarez D.L."/>
            <person name="Swayne D.E."/>
        </authorList>
    </citation>
    <scope>NUCLEOTIDE SEQUENCE [LARGE SCALE GENOMIC DNA]</scope>
    <source>
        <strain evidence="11">Genome sequencing of Nitrospira japonica strain NJ11</strain>
    </source>
</reference>
<proteinExistence type="predicted"/>
<feature type="domain" description="Histidine kinase" evidence="9">
    <location>
        <begin position="545"/>
        <end position="764"/>
    </location>
</feature>
<dbReference type="PANTHER" id="PTHR43711:SF31">
    <property type="entry name" value="HISTIDINE KINASE"/>
    <property type="match status" value="1"/>
</dbReference>
<dbReference type="RefSeq" id="WP_080887379.1">
    <property type="nucleotide sequence ID" value="NZ_LT828648.1"/>
</dbReference>
<dbReference type="InterPro" id="IPR003660">
    <property type="entry name" value="HAMP_dom"/>
</dbReference>
<dbReference type="InterPro" id="IPR003594">
    <property type="entry name" value="HATPase_dom"/>
</dbReference>
<dbReference type="STRING" id="1325564.NSJP_2918"/>
<dbReference type="Gene3D" id="3.30.565.10">
    <property type="entry name" value="Histidine kinase-like ATPase, C-terminal domain"/>
    <property type="match status" value="1"/>
</dbReference>
<dbReference type="FunFam" id="3.30.565.10:FF:000006">
    <property type="entry name" value="Sensor histidine kinase WalK"/>
    <property type="match status" value="1"/>
</dbReference>
<dbReference type="InterPro" id="IPR036890">
    <property type="entry name" value="HATPase_C_sf"/>
</dbReference>
<evidence type="ECO:0000313" key="12">
    <source>
        <dbReference type="Proteomes" id="UP000192042"/>
    </source>
</evidence>
<dbReference type="InterPro" id="IPR029016">
    <property type="entry name" value="GAF-like_dom_sf"/>
</dbReference>
<dbReference type="PANTHER" id="PTHR43711">
    <property type="entry name" value="TWO-COMPONENT HISTIDINE KINASE"/>
    <property type="match status" value="1"/>
</dbReference>
<dbReference type="OrthoDB" id="1931120at2"/>
<evidence type="ECO:0000256" key="1">
    <source>
        <dbReference type="ARBA" id="ARBA00000085"/>
    </source>
</evidence>
<evidence type="ECO:0000256" key="5">
    <source>
        <dbReference type="ARBA" id="ARBA00022679"/>
    </source>
</evidence>
<keyword evidence="8" id="KW-1133">Transmembrane helix</keyword>
<keyword evidence="6" id="KW-0418">Kinase</keyword>
<dbReference type="SMART" id="SM00065">
    <property type="entry name" value="GAF"/>
    <property type="match status" value="1"/>
</dbReference>
<evidence type="ECO:0000259" key="10">
    <source>
        <dbReference type="PROSITE" id="PS50885"/>
    </source>
</evidence>
<keyword evidence="4" id="KW-0597">Phosphoprotein</keyword>
<dbReference type="GO" id="GO:0016020">
    <property type="term" value="C:membrane"/>
    <property type="evidence" value="ECO:0007669"/>
    <property type="project" value="UniProtKB-SubCell"/>
</dbReference>
<keyword evidence="5" id="KW-0808">Transferase</keyword>
<dbReference type="SMART" id="SM00304">
    <property type="entry name" value="HAMP"/>
    <property type="match status" value="1"/>
</dbReference>
<sequence>MSTPQLPQAVDISVQPPGFRFVSLRNKFVAFFSLILIVACSTLTWYFIETRRTSMIEDLKQLGTILLTSVVNNGQFRYGGLIAEDRATLRQFTESLMAVEDVVYVVIRGSDHMILAQQNKLVKESSGSLTFSQERRYYPEEQMALEVAKSQSTVPHMTPVELSKEEMTLVPSTDADRFWILSPFTQHLYDFSLPVFRRPLSDPSLSPLPHQFEEGQPDDKGRTKPAYLGMVQIGVSDAQVRNTLAGMVRNVLILTAALIGAGILGAQLLVQRVTIPLRSLAGVARQLAEGRAPSTLIPSTGDEVGQLTQTFNLMTRALHERNLAITTNMDTIRSQISQLTTVHQTSAAIASTLDLHELLDTVLQLLMSNLRFSRMVLMLRHEDRDTAYVAQVAGVTDEVAEAARFLTVPIKEDGTLMAELMLHAKPVLVHDIETVRERMHPSILELAARVGVTSFACVPLQSHNQTLGFLAGDRGSQPCSREDLEILLTIAGHVASAIDNARTYAHLAQLTQHLEYRIEARTKELSAANQLLQDHDHRRSVFFSVASHELRTPMTAIRSFADNMLDGVAGPLTERQTTYLNRIGHNLDRLTRIINQLLDWSRIDLKREMLNMEPLCIRQIAALVVESNRTVAAEKGITLGLTFAEQLPKMHCDRDKMEQIFWNLVGNAIKFTPRDGSVTVGVAHEEGGGVRVCVADTGCGIAPEHLPRVFEEFSRIPSSLPSSQGTQLGLFITKNLVAMHGGSIWVESTLGQGTRFYITLPPTAPEPERTEIPPEAQ</sequence>
<dbReference type="SUPFAM" id="SSF158472">
    <property type="entry name" value="HAMP domain-like"/>
    <property type="match status" value="1"/>
</dbReference>
<keyword evidence="7" id="KW-0902">Two-component regulatory system</keyword>
<feature type="domain" description="HAMP" evidence="10">
    <location>
        <begin position="271"/>
        <end position="323"/>
    </location>
</feature>
<organism evidence="11 12">
    <name type="scientific">Nitrospira japonica</name>
    <dbReference type="NCBI Taxonomy" id="1325564"/>
    <lineage>
        <taxon>Bacteria</taxon>
        <taxon>Pseudomonadati</taxon>
        <taxon>Nitrospirota</taxon>
        <taxon>Nitrospiria</taxon>
        <taxon>Nitrospirales</taxon>
        <taxon>Nitrospiraceae</taxon>
        <taxon>Nitrospira</taxon>
    </lineage>
</organism>
<dbReference type="PRINTS" id="PR00344">
    <property type="entry name" value="BCTRLSENSOR"/>
</dbReference>
<dbReference type="EMBL" id="LT828648">
    <property type="protein sequence ID" value="SLM49085.1"/>
    <property type="molecule type" value="Genomic_DNA"/>
</dbReference>
<name>A0A1W1I7X4_9BACT</name>
<keyword evidence="12" id="KW-1185">Reference proteome</keyword>
<dbReference type="SMART" id="SM00387">
    <property type="entry name" value="HATPase_c"/>
    <property type="match status" value="1"/>
</dbReference>
<dbReference type="PROSITE" id="PS50885">
    <property type="entry name" value="HAMP"/>
    <property type="match status" value="1"/>
</dbReference>
<evidence type="ECO:0000256" key="2">
    <source>
        <dbReference type="ARBA" id="ARBA00004370"/>
    </source>
</evidence>
<dbReference type="InterPro" id="IPR003661">
    <property type="entry name" value="HisK_dim/P_dom"/>
</dbReference>
<evidence type="ECO:0000256" key="7">
    <source>
        <dbReference type="ARBA" id="ARBA00023012"/>
    </source>
</evidence>
<dbReference type="Gene3D" id="3.30.450.40">
    <property type="match status" value="1"/>
</dbReference>
<dbReference type="PROSITE" id="PS50109">
    <property type="entry name" value="HIS_KIN"/>
    <property type="match status" value="1"/>
</dbReference>
<dbReference type="Proteomes" id="UP000192042">
    <property type="component" value="Chromosome I"/>
</dbReference>
<evidence type="ECO:0000313" key="11">
    <source>
        <dbReference type="EMBL" id="SLM49085.1"/>
    </source>
</evidence>
<accession>A0A1W1I7X4</accession>
<dbReference type="InterPro" id="IPR004358">
    <property type="entry name" value="Sig_transdc_His_kin-like_C"/>
</dbReference>
<dbReference type="AlphaFoldDB" id="A0A1W1I7X4"/>
<dbReference type="InterPro" id="IPR003018">
    <property type="entry name" value="GAF"/>
</dbReference>
<feature type="transmembrane region" description="Helical" evidence="8">
    <location>
        <begin position="28"/>
        <end position="48"/>
    </location>
</feature>
<dbReference type="Pfam" id="PF00512">
    <property type="entry name" value="HisKA"/>
    <property type="match status" value="1"/>
</dbReference>
<dbReference type="Gene3D" id="1.10.287.130">
    <property type="match status" value="1"/>
</dbReference>
<dbReference type="CDD" id="cd00082">
    <property type="entry name" value="HisKA"/>
    <property type="match status" value="1"/>
</dbReference>
<dbReference type="CDD" id="cd06225">
    <property type="entry name" value="HAMP"/>
    <property type="match status" value="1"/>
</dbReference>
<dbReference type="Gene3D" id="6.10.340.10">
    <property type="match status" value="1"/>
</dbReference>
<dbReference type="KEGG" id="nja:NSJP_2918"/>
<dbReference type="InterPro" id="IPR005467">
    <property type="entry name" value="His_kinase_dom"/>
</dbReference>
<dbReference type="SUPFAM" id="SSF55874">
    <property type="entry name" value="ATPase domain of HSP90 chaperone/DNA topoisomerase II/histidine kinase"/>
    <property type="match status" value="1"/>
</dbReference>
<dbReference type="InterPro" id="IPR036097">
    <property type="entry name" value="HisK_dim/P_sf"/>
</dbReference>
<evidence type="ECO:0000256" key="4">
    <source>
        <dbReference type="ARBA" id="ARBA00022553"/>
    </source>
</evidence>
<gene>
    <name evidence="11" type="ORF">NSJP_2918</name>
</gene>
<feature type="transmembrane region" description="Helical" evidence="8">
    <location>
        <begin position="251"/>
        <end position="270"/>
    </location>
</feature>
<dbReference type="Pfam" id="PF13185">
    <property type="entry name" value="GAF_2"/>
    <property type="match status" value="1"/>
</dbReference>
<keyword evidence="8" id="KW-0812">Transmembrane</keyword>
<dbReference type="GO" id="GO:0000155">
    <property type="term" value="F:phosphorelay sensor kinase activity"/>
    <property type="evidence" value="ECO:0007669"/>
    <property type="project" value="InterPro"/>
</dbReference>
<evidence type="ECO:0000256" key="6">
    <source>
        <dbReference type="ARBA" id="ARBA00022777"/>
    </source>
</evidence>
<dbReference type="SMART" id="SM00388">
    <property type="entry name" value="HisKA"/>
    <property type="match status" value="1"/>
</dbReference>
<dbReference type="Pfam" id="PF00672">
    <property type="entry name" value="HAMP"/>
    <property type="match status" value="1"/>
</dbReference>
<dbReference type="EC" id="2.7.13.3" evidence="3"/>
<dbReference type="CDD" id="cd16922">
    <property type="entry name" value="HATPase_EvgS-ArcB-TorS-like"/>
    <property type="match status" value="1"/>
</dbReference>
<keyword evidence="8" id="KW-0472">Membrane</keyword>
<dbReference type="Pfam" id="PF02518">
    <property type="entry name" value="HATPase_c"/>
    <property type="match status" value="1"/>
</dbReference>
<dbReference type="InterPro" id="IPR050736">
    <property type="entry name" value="Sensor_HK_Regulatory"/>
</dbReference>
<dbReference type="SUPFAM" id="SSF55781">
    <property type="entry name" value="GAF domain-like"/>
    <property type="match status" value="1"/>
</dbReference>